<name>A0A1H8AI99_9HYPH</name>
<protein>
    <recommendedName>
        <fullName evidence="4">Homeodomain-like domain-containing protein</fullName>
    </recommendedName>
</protein>
<gene>
    <name evidence="2" type="ORF">SAMN04515666_11933</name>
</gene>
<keyword evidence="3" id="KW-1185">Reference proteome</keyword>
<accession>A0A1H8AI99</accession>
<dbReference type="EMBL" id="FOAN01000019">
    <property type="protein sequence ID" value="SEM69247.1"/>
    <property type="molecule type" value="Genomic_DNA"/>
</dbReference>
<feature type="region of interest" description="Disordered" evidence="1">
    <location>
        <begin position="185"/>
        <end position="230"/>
    </location>
</feature>
<evidence type="ECO:0000313" key="3">
    <source>
        <dbReference type="Proteomes" id="UP000199664"/>
    </source>
</evidence>
<sequence>MDDANPSGGKKEKRPGRAAFVPSDEQRATVRRMASERLAHPVIAEEVGVSVPTLRKAFVAELRDRVSGGGLFGTEDLAPATPAAPRPKRSGSGGRKRYQPGDRDREKVAVLVSSGMTVDEISRAMAISEPTLRRYYASEIETGALRKRAEVLVALHRTALKGNVAAQKEAIAIMDRARLEQLQDQVRGKAAAKTEAPAPDPVGKKEQAQLDAHGVVTRGPWSELVGRKRG</sequence>
<dbReference type="STRING" id="1036779.SAMN04515666_11933"/>
<proteinExistence type="predicted"/>
<feature type="compositionally biased region" description="Basic residues" evidence="1">
    <location>
        <begin position="86"/>
        <end position="98"/>
    </location>
</feature>
<dbReference type="AlphaFoldDB" id="A0A1H8AI99"/>
<evidence type="ECO:0000256" key="1">
    <source>
        <dbReference type="SAM" id="MobiDB-lite"/>
    </source>
</evidence>
<organism evidence="2 3">
    <name type="scientific">Bosea lupini</name>
    <dbReference type="NCBI Taxonomy" id="1036779"/>
    <lineage>
        <taxon>Bacteria</taxon>
        <taxon>Pseudomonadati</taxon>
        <taxon>Pseudomonadota</taxon>
        <taxon>Alphaproteobacteria</taxon>
        <taxon>Hyphomicrobiales</taxon>
        <taxon>Boseaceae</taxon>
        <taxon>Bosea</taxon>
    </lineage>
</organism>
<feature type="region of interest" description="Disordered" evidence="1">
    <location>
        <begin position="69"/>
        <end position="106"/>
    </location>
</feature>
<evidence type="ECO:0008006" key="4">
    <source>
        <dbReference type="Google" id="ProtNLM"/>
    </source>
</evidence>
<dbReference type="RefSeq" id="WP_091843513.1">
    <property type="nucleotide sequence ID" value="NZ_FOAN01000019.1"/>
</dbReference>
<reference evidence="3" key="1">
    <citation type="submission" date="2016-10" db="EMBL/GenBank/DDBJ databases">
        <authorList>
            <person name="Varghese N."/>
            <person name="Submissions S."/>
        </authorList>
    </citation>
    <scope>NUCLEOTIDE SEQUENCE [LARGE SCALE GENOMIC DNA]</scope>
    <source>
        <strain evidence="3">LMG 26383,CCUG 61248,R- 45681</strain>
    </source>
</reference>
<evidence type="ECO:0000313" key="2">
    <source>
        <dbReference type="EMBL" id="SEM69247.1"/>
    </source>
</evidence>
<dbReference type="Proteomes" id="UP000199664">
    <property type="component" value="Unassembled WGS sequence"/>
</dbReference>
<dbReference type="OrthoDB" id="6039124at2"/>
<feature type="region of interest" description="Disordered" evidence="1">
    <location>
        <begin position="1"/>
        <end position="28"/>
    </location>
</feature>